<reference evidence="3" key="1">
    <citation type="journal article" date="2019" name="Nat. Commun.">
        <title>The genome of broomcorn millet.</title>
        <authorList>
            <person name="Zou C."/>
            <person name="Miki D."/>
            <person name="Li D."/>
            <person name="Tang Q."/>
            <person name="Xiao L."/>
            <person name="Rajput S."/>
            <person name="Deng P."/>
            <person name="Jia W."/>
            <person name="Huang R."/>
            <person name="Zhang M."/>
            <person name="Sun Y."/>
            <person name="Hu J."/>
            <person name="Fu X."/>
            <person name="Schnable P.S."/>
            <person name="Li F."/>
            <person name="Zhang H."/>
            <person name="Feng B."/>
            <person name="Zhu X."/>
            <person name="Liu R."/>
            <person name="Schnable J.C."/>
            <person name="Zhu J.-K."/>
            <person name="Zhang H."/>
        </authorList>
    </citation>
    <scope>NUCLEOTIDE SEQUENCE [LARGE SCALE GENOMIC DNA]</scope>
</reference>
<organism evidence="2 3">
    <name type="scientific">Panicum miliaceum</name>
    <name type="common">Proso millet</name>
    <name type="synonym">Broomcorn millet</name>
    <dbReference type="NCBI Taxonomy" id="4540"/>
    <lineage>
        <taxon>Eukaryota</taxon>
        <taxon>Viridiplantae</taxon>
        <taxon>Streptophyta</taxon>
        <taxon>Embryophyta</taxon>
        <taxon>Tracheophyta</taxon>
        <taxon>Spermatophyta</taxon>
        <taxon>Magnoliopsida</taxon>
        <taxon>Liliopsida</taxon>
        <taxon>Poales</taxon>
        <taxon>Poaceae</taxon>
        <taxon>PACMAD clade</taxon>
        <taxon>Panicoideae</taxon>
        <taxon>Panicodae</taxon>
        <taxon>Paniceae</taxon>
        <taxon>Panicinae</taxon>
        <taxon>Panicum</taxon>
        <taxon>Panicum sect. Panicum</taxon>
    </lineage>
</organism>
<evidence type="ECO:0000313" key="2">
    <source>
        <dbReference type="EMBL" id="RLM62180.1"/>
    </source>
</evidence>
<keyword evidence="1" id="KW-1133">Transmembrane helix</keyword>
<evidence type="ECO:0000256" key="1">
    <source>
        <dbReference type="SAM" id="Phobius"/>
    </source>
</evidence>
<proteinExistence type="predicted"/>
<dbReference type="Proteomes" id="UP000275267">
    <property type="component" value="Unassembled WGS sequence"/>
</dbReference>
<keyword evidence="1" id="KW-0812">Transmembrane</keyword>
<gene>
    <name evidence="2" type="ORF">C2845_PM14G07500</name>
</gene>
<dbReference type="EMBL" id="PQIB02000016">
    <property type="protein sequence ID" value="RLM62180.1"/>
    <property type="molecule type" value="Genomic_DNA"/>
</dbReference>
<accession>A0A3L6PS50</accession>
<sequence length="222" mass="25364">MPWIEKIANKLPGWKAGLMNRAGRVTMVRFVLSAIPIYLLIAINVPKWFIKAIDKIRKGFLWKGKEQANGGCCLVAWEKVMRPLDRGGLGITNLEVMAWALQARWQWHKKTRVDRPWTDLELPSHPNSLALFAIAVSTELGNGNNTLFWTDKWLHGCSVENLAPAVFASVPPRIRKRQTVAEALDNNKWVSVIHRGLSWIGIREFLQLWDCVQGFELNELED</sequence>
<dbReference type="PANTHER" id="PTHR33116:SF78">
    <property type="entry name" value="OS12G0587133 PROTEIN"/>
    <property type="match status" value="1"/>
</dbReference>
<dbReference type="AlphaFoldDB" id="A0A3L6PS50"/>
<keyword evidence="1" id="KW-0472">Membrane</keyword>
<protein>
    <submittedName>
        <fullName evidence="2">Uncharacterized protein</fullName>
    </submittedName>
</protein>
<dbReference type="OrthoDB" id="671539at2759"/>
<dbReference type="PANTHER" id="PTHR33116">
    <property type="entry name" value="REVERSE TRANSCRIPTASE ZINC-BINDING DOMAIN-CONTAINING PROTEIN-RELATED-RELATED"/>
    <property type="match status" value="1"/>
</dbReference>
<keyword evidence="3" id="KW-1185">Reference proteome</keyword>
<feature type="transmembrane region" description="Helical" evidence="1">
    <location>
        <begin position="27"/>
        <end position="50"/>
    </location>
</feature>
<dbReference type="STRING" id="4540.A0A3L6PS50"/>
<evidence type="ECO:0000313" key="3">
    <source>
        <dbReference type="Proteomes" id="UP000275267"/>
    </source>
</evidence>
<comment type="caution">
    <text evidence="2">The sequence shown here is derived from an EMBL/GenBank/DDBJ whole genome shotgun (WGS) entry which is preliminary data.</text>
</comment>
<name>A0A3L6PS50_PANMI</name>